<protein>
    <recommendedName>
        <fullName evidence="3">Enkurin domain-containing protein</fullName>
    </recommendedName>
</protein>
<proteinExistence type="predicted"/>
<accession>A0A8J5XMD1</accession>
<dbReference type="Proteomes" id="UP000751190">
    <property type="component" value="Unassembled WGS sequence"/>
</dbReference>
<sequence length="280" mass="31323">MRFYTVVVRGEMGADKQFVLLSKDLPASFQPYRSAAQFAAADAPPPLLPPAHSLPRAASMPRLGLSSSTLLEPTAAHHQRQQMPAHVSLATIQQLAEQQRARALERMSHDPFARAFSREEPTRVLASRREHVRSRLAKDKADEAAWLREKQRRRGGPTVHAPGERSRAELLEASYDPSRLPAPIPALLDFAKLDGGADAPPGSPAGPHTVSSLERQRRAAMLKLFTEHEYKMRAVQSVRAPKRYVPPPVRGLEADRLQLEKDSTRLMRKLILRPRSHTFE</sequence>
<keyword evidence="2" id="KW-1185">Reference proteome</keyword>
<dbReference type="OrthoDB" id="10525855at2759"/>
<evidence type="ECO:0000313" key="2">
    <source>
        <dbReference type="Proteomes" id="UP000751190"/>
    </source>
</evidence>
<evidence type="ECO:0000313" key="1">
    <source>
        <dbReference type="EMBL" id="KAG8464387.1"/>
    </source>
</evidence>
<evidence type="ECO:0008006" key="3">
    <source>
        <dbReference type="Google" id="ProtNLM"/>
    </source>
</evidence>
<gene>
    <name evidence="1" type="ORF">KFE25_003450</name>
</gene>
<organism evidence="1 2">
    <name type="scientific">Diacronema lutheri</name>
    <name type="common">Unicellular marine alga</name>
    <name type="synonym">Monochrysis lutheri</name>
    <dbReference type="NCBI Taxonomy" id="2081491"/>
    <lineage>
        <taxon>Eukaryota</taxon>
        <taxon>Haptista</taxon>
        <taxon>Haptophyta</taxon>
        <taxon>Pavlovophyceae</taxon>
        <taxon>Pavlovales</taxon>
        <taxon>Pavlovaceae</taxon>
        <taxon>Diacronema</taxon>
    </lineage>
</organism>
<reference evidence="1" key="1">
    <citation type="submission" date="2021-05" db="EMBL/GenBank/DDBJ databases">
        <title>The genome of the haptophyte Pavlova lutheri (Diacronema luteri, Pavlovales) - a model for lipid biosynthesis in eukaryotic algae.</title>
        <authorList>
            <person name="Hulatt C.J."/>
            <person name="Posewitz M.C."/>
        </authorList>
    </citation>
    <scope>NUCLEOTIDE SEQUENCE</scope>
    <source>
        <strain evidence="1">NIVA-4/92</strain>
    </source>
</reference>
<comment type="caution">
    <text evidence="1">The sequence shown here is derived from an EMBL/GenBank/DDBJ whole genome shotgun (WGS) entry which is preliminary data.</text>
</comment>
<dbReference type="AlphaFoldDB" id="A0A8J5XMD1"/>
<name>A0A8J5XMD1_DIALT</name>
<dbReference type="EMBL" id="JAGTXO010000013">
    <property type="protein sequence ID" value="KAG8464387.1"/>
    <property type="molecule type" value="Genomic_DNA"/>
</dbReference>